<dbReference type="InterPro" id="IPR025127">
    <property type="entry name" value="DUF4054"/>
</dbReference>
<sequence>MGVVVFDPEAFKARYPEFSSVSDLLLQDYFSEATIYLNNTGTSRVQDLGVRARLLGMLTAHIAALYSGVNGEPASQLVGRITNAAEGSVSVAASMGAEPGTAAWYLQTKYGASYWQATAPFRTMQYVPGYSRPPLPRVFPWRP</sequence>
<keyword evidence="2" id="KW-1185">Reference proteome</keyword>
<evidence type="ECO:0000313" key="2">
    <source>
        <dbReference type="Proteomes" id="UP001211689"/>
    </source>
</evidence>
<dbReference type="RefSeq" id="WP_271472009.1">
    <property type="nucleotide sequence ID" value="NZ_JANEWF010000035.1"/>
</dbReference>
<organism evidence="1 2">
    <name type="scientific">Metapseudomonas resinovorans</name>
    <name type="common">Pseudomonas resinovorans</name>
    <dbReference type="NCBI Taxonomy" id="53412"/>
    <lineage>
        <taxon>Bacteria</taxon>
        <taxon>Pseudomonadati</taxon>
        <taxon>Pseudomonadota</taxon>
        <taxon>Gammaproteobacteria</taxon>
        <taxon>Pseudomonadales</taxon>
        <taxon>Pseudomonadaceae</taxon>
        <taxon>Metapseudomonas</taxon>
    </lineage>
</organism>
<dbReference type="Proteomes" id="UP001211689">
    <property type="component" value="Unassembled WGS sequence"/>
</dbReference>
<gene>
    <name evidence="1" type="ORF">NNO07_22525</name>
</gene>
<name>A0ABT4YB61_METRE</name>
<dbReference type="EMBL" id="JANEWF010000035">
    <property type="protein sequence ID" value="MDA8485852.1"/>
    <property type="molecule type" value="Genomic_DNA"/>
</dbReference>
<evidence type="ECO:0000313" key="1">
    <source>
        <dbReference type="EMBL" id="MDA8485852.1"/>
    </source>
</evidence>
<dbReference type="Pfam" id="PF13262">
    <property type="entry name" value="DUF4054"/>
    <property type="match status" value="1"/>
</dbReference>
<proteinExistence type="predicted"/>
<comment type="caution">
    <text evidence="1">The sequence shown here is derived from an EMBL/GenBank/DDBJ whole genome shotgun (WGS) entry which is preliminary data.</text>
</comment>
<protein>
    <submittedName>
        <fullName evidence="1">DUF4054 domain-containing protein</fullName>
    </submittedName>
</protein>
<reference evidence="1 2" key="1">
    <citation type="submission" date="2022-07" db="EMBL/GenBank/DDBJ databases">
        <title>Genome Analysis of Selected Gammaproteobacteria from Nigerian Food snails.</title>
        <authorList>
            <person name="Okafor A.C."/>
        </authorList>
    </citation>
    <scope>NUCLEOTIDE SEQUENCE [LARGE SCALE GENOMIC DNA]</scope>
    <source>
        <strain evidence="1 2">Awg 2</strain>
    </source>
</reference>
<accession>A0ABT4YB61</accession>